<dbReference type="AlphaFoldDB" id="A0AA88HFR4"/>
<reference evidence="2" key="1">
    <citation type="submission" date="2023-07" db="EMBL/GenBank/DDBJ databases">
        <title>Chromosome-level genome assembly of Artemia franciscana.</title>
        <authorList>
            <person name="Jo E."/>
        </authorList>
    </citation>
    <scope>NUCLEOTIDE SEQUENCE</scope>
    <source>
        <tissue evidence="2">Whole body</tissue>
    </source>
</reference>
<keyword evidence="3" id="KW-1185">Reference proteome</keyword>
<evidence type="ECO:0000313" key="3">
    <source>
        <dbReference type="Proteomes" id="UP001187531"/>
    </source>
</evidence>
<evidence type="ECO:0000256" key="1">
    <source>
        <dbReference type="SAM" id="Phobius"/>
    </source>
</evidence>
<dbReference type="EMBL" id="JAVRJZ010000017">
    <property type="protein sequence ID" value="KAK2709489.1"/>
    <property type="molecule type" value="Genomic_DNA"/>
</dbReference>
<proteinExistence type="predicted"/>
<protein>
    <submittedName>
        <fullName evidence="2">Uncharacterized protein</fullName>
    </submittedName>
</protein>
<keyword evidence="1" id="KW-0472">Membrane</keyword>
<dbReference type="Proteomes" id="UP001187531">
    <property type="component" value="Unassembled WGS sequence"/>
</dbReference>
<keyword evidence="1" id="KW-1133">Transmembrane helix</keyword>
<name>A0AA88HFR4_ARTSF</name>
<accession>A0AA88HFR4</accession>
<feature type="transmembrane region" description="Helical" evidence="1">
    <location>
        <begin position="76"/>
        <end position="102"/>
    </location>
</feature>
<organism evidence="2 3">
    <name type="scientific">Artemia franciscana</name>
    <name type="common">Brine shrimp</name>
    <name type="synonym">Artemia sanfranciscana</name>
    <dbReference type="NCBI Taxonomy" id="6661"/>
    <lineage>
        <taxon>Eukaryota</taxon>
        <taxon>Metazoa</taxon>
        <taxon>Ecdysozoa</taxon>
        <taxon>Arthropoda</taxon>
        <taxon>Crustacea</taxon>
        <taxon>Branchiopoda</taxon>
        <taxon>Anostraca</taxon>
        <taxon>Artemiidae</taxon>
        <taxon>Artemia</taxon>
    </lineage>
</organism>
<comment type="caution">
    <text evidence="2">The sequence shown here is derived from an EMBL/GenBank/DDBJ whole genome shotgun (WGS) entry which is preliminary data.</text>
</comment>
<sequence length="179" mass="19337">METFPGAGLGATPTQNGISSLPAPINEGKILDNQISHFPLLTFQNPPKFTDEEKDLIRRGGGVLPIPGILKPYKSVFIPLVIVASAAVVLVIVIIAGVAAAFASDLTMDCCEGPKLLFLEDQVIQNYIDKYKRQVDTKLVNSINWTPMLPDLTLGDIDAAENGVNFSYPVDENNAQLTQ</sequence>
<keyword evidence="1" id="KW-0812">Transmembrane</keyword>
<gene>
    <name evidence="2" type="ORF">QYM36_013221</name>
</gene>
<evidence type="ECO:0000313" key="2">
    <source>
        <dbReference type="EMBL" id="KAK2709489.1"/>
    </source>
</evidence>